<feature type="chain" id="PRO_5039898681" description="Transmembrane protein" evidence="2">
    <location>
        <begin position="26"/>
        <end position="108"/>
    </location>
</feature>
<evidence type="ECO:0000256" key="1">
    <source>
        <dbReference type="SAM" id="Phobius"/>
    </source>
</evidence>
<dbReference type="Proteomes" id="UP000215914">
    <property type="component" value="Unassembled WGS sequence"/>
</dbReference>
<dbReference type="AlphaFoldDB" id="A0A9K3JBF5"/>
<reference evidence="3" key="2">
    <citation type="submission" date="2020-06" db="EMBL/GenBank/DDBJ databases">
        <title>Helianthus annuus Genome sequencing and assembly Release 2.</title>
        <authorList>
            <person name="Gouzy J."/>
            <person name="Langlade N."/>
            <person name="Munos S."/>
        </authorList>
    </citation>
    <scope>NUCLEOTIDE SEQUENCE</scope>
    <source>
        <tissue evidence="3">Leaves</tissue>
    </source>
</reference>
<keyword evidence="1" id="KW-0472">Membrane</keyword>
<evidence type="ECO:0000313" key="3">
    <source>
        <dbReference type="EMBL" id="KAF5812310.1"/>
    </source>
</evidence>
<proteinExistence type="predicted"/>
<protein>
    <recommendedName>
        <fullName evidence="5">Transmembrane protein</fullName>
    </recommendedName>
</protein>
<keyword evidence="2" id="KW-0732">Signal</keyword>
<sequence>MKFNRFNVLLTRFVIFDFWWKTVEVLGCHSCPSGGGALIEEDGDGGCGLKRNYDGDMGPFRVFSNSGLVMVVVQGTGRRLGFHHHINLTLLSHCYCLLLFQIFMIYTR</sequence>
<gene>
    <name evidence="3" type="ORF">HanXRQr2_Chr04g0191161</name>
</gene>
<accession>A0A9K3JBF5</accession>
<feature type="signal peptide" evidence="2">
    <location>
        <begin position="1"/>
        <end position="25"/>
    </location>
</feature>
<dbReference type="EMBL" id="MNCJ02000319">
    <property type="protein sequence ID" value="KAF5812310.1"/>
    <property type="molecule type" value="Genomic_DNA"/>
</dbReference>
<feature type="transmembrane region" description="Helical" evidence="1">
    <location>
        <begin position="88"/>
        <end position="106"/>
    </location>
</feature>
<evidence type="ECO:0000313" key="4">
    <source>
        <dbReference type="Proteomes" id="UP000215914"/>
    </source>
</evidence>
<evidence type="ECO:0008006" key="5">
    <source>
        <dbReference type="Google" id="ProtNLM"/>
    </source>
</evidence>
<comment type="caution">
    <text evidence="3">The sequence shown here is derived from an EMBL/GenBank/DDBJ whole genome shotgun (WGS) entry which is preliminary data.</text>
</comment>
<organism evidence="3 4">
    <name type="scientific">Helianthus annuus</name>
    <name type="common">Common sunflower</name>
    <dbReference type="NCBI Taxonomy" id="4232"/>
    <lineage>
        <taxon>Eukaryota</taxon>
        <taxon>Viridiplantae</taxon>
        <taxon>Streptophyta</taxon>
        <taxon>Embryophyta</taxon>
        <taxon>Tracheophyta</taxon>
        <taxon>Spermatophyta</taxon>
        <taxon>Magnoliopsida</taxon>
        <taxon>eudicotyledons</taxon>
        <taxon>Gunneridae</taxon>
        <taxon>Pentapetalae</taxon>
        <taxon>asterids</taxon>
        <taxon>campanulids</taxon>
        <taxon>Asterales</taxon>
        <taxon>Asteraceae</taxon>
        <taxon>Asteroideae</taxon>
        <taxon>Heliantheae alliance</taxon>
        <taxon>Heliantheae</taxon>
        <taxon>Helianthus</taxon>
    </lineage>
</organism>
<keyword evidence="4" id="KW-1185">Reference proteome</keyword>
<evidence type="ECO:0000256" key="2">
    <source>
        <dbReference type="SAM" id="SignalP"/>
    </source>
</evidence>
<reference evidence="3" key="1">
    <citation type="journal article" date="2017" name="Nature">
        <title>The sunflower genome provides insights into oil metabolism, flowering and Asterid evolution.</title>
        <authorList>
            <person name="Badouin H."/>
            <person name="Gouzy J."/>
            <person name="Grassa C.J."/>
            <person name="Murat F."/>
            <person name="Staton S.E."/>
            <person name="Cottret L."/>
            <person name="Lelandais-Briere C."/>
            <person name="Owens G.L."/>
            <person name="Carrere S."/>
            <person name="Mayjonade B."/>
            <person name="Legrand L."/>
            <person name="Gill N."/>
            <person name="Kane N.C."/>
            <person name="Bowers J.E."/>
            <person name="Hubner S."/>
            <person name="Bellec A."/>
            <person name="Berard A."/>
            <person name="Berges H."/>
            <person name="Blanchet N."/>
            <person name="Boniface M.C."/>
            <person name="Brunel D."/>
            <person name="Catrice O."/>
            <person name="Chaidir N."/>
            <person name="Claudel C."/>
            <person name="Donnadieu C."/>
            <person name="Faraut T."/>
            <person name="Fievet G."/>
            <person name="Helmstetter N."/>
            <person name="King M."/>
            <person name="Knapp S.J."/>
            <person name="Lai Z."/>
            <person name="Le Paslier M.C."/>
            <person name="Lippi Y."/>
            <person name="Lorenzon L."/>
            <person name="Mandel J.R."/>
            <person name="Marage G."/>
            <person name="Marchand G."/>
            <person name="Marquand E."/>
            <person name="Bret-Mestries E."/>
            <person name="Morien E."/>
            <person name="Nambeesan S."/>
            <person name="Nguyen T."/>
            <person name="Pegot-Espagnet P."/>
            <person name="Pouilly N."/>
            <person name="Raftis F."/>
            <person name="Sallet E."/>
            <person name="Schiex T."/>
            <person name="Thomas J."/>
            <person name="Vandecasteele C."/>
            <person name="Vares D."/>
            <person name="Vear F."/>
            <person name="Vautrin S."/>
            <person name="Crespi M."/>
            <person name="Mangin B."/>
            <person name="Burke J.M."/>
            <person name="Salse J."/>
            <person name="Munos S."/>
            <person name="Vincourt P."/>
            <person name="Rieseberg L.H."/>
            <person name="Langlade N.B."/>
        </authorList>
    </citation>
    <scope>NUCLEOTIDE SEQUENCE</scope>
    <source>
        <tissue evidence="3">Leaves</tissue>
    </source>
</reference>
<name>A0A9K3JBF5_HELAN</name>
<keyword evidence="1" id="KW-0812">Transmembrane</keyword>
<keyword evidence="1" id="KW-1133">Transmembrane helix</keyword>
<dbReference type="Gramene" id="mRNA:HanXRQr2_Chr04g0191161">
    <property type="protein sequence ID" value="CDS:HanXRQr2_Chr04g0191161.1"/>
    <property type="gene ID" value="HanXRQr2_Chr04g0191161"/>
</dbReference>